<reference evidence="3" key="1">
    <citation type="journal article" date="2016" name="Nature">
        <title>Genome evolution in the allotetraploid frog Xenopus laevis.</title>
        <authorList>
            <person name="Session A.M."/>
            <person name="Uno Y."/>
            <person name="Kwon T."/>
            <person name="Chapman J.A."/>
            <person name="Toyoda A."/>
            <person name="Takahashi S."/>
            <person name="Fukui A."/>
            <person name="Hikosaka A."/>
            <person name="Suzuki A."/>
            <person name="Kondo M."/>
            <person name="van Heeringen S.J."/>
            <person name="Quigley I."/>
            <person name="Heinz S."/>
            <person name="Ogino H."/>
            <person name="Ochi H."/>
            <person name="Hellsten U."/>
            <person name="Lyons J.B."/>
            <person name="Simakov O."/>
            <person name="Putnam N."/>
            <person name="Stites J."/>
            <person name="Kuroki Y."/>
            <person name="Tanaka T."/>
            <person name="Michiue T."/>
            <person name="Watanabe M."/>
            <person name="Bogdanovic O."/>
            <person name="Lister R."/>
            <person name="Georgiou G."/>
            <person name="Paranjpe S.S."/>
            <person name="van Kruijsbergen I."/>
            <person name="Shu S."/>
            <person name="Carlson J."/>
            <person name="Kinoshita T."/>
            <person name="Ohta Y."/>
            <person name="Mawaribuchi S."/>
            <person name="Jenkins J."/>
            <person name="Grimwood J."/>
            <person name="Schmutz J."/>
            <person name="Mitros T."/>
            <person name="Mozaffari S.V."/>
            <person name="Suzuki Y."/>
            <person name="Haramoto Y."/>
            <person name="Yamamoto T.S."/>
            <person name="Takagi C."/>
            <person name="Heald R."/>
            <person name="Miller K."/>
            <person name="Haudenschild C."/>
            <person name="Kitzman J."/>
            <person name="Nakayama T."/>
            <person name="Izutsu Y."/>
            <person name="Robert J."/>
            <person name="Fortriede J."/>
            <person name="Burns K."/>
            <person name="Lotay V."/>
            <person name="Karimi K."/>
            <person name="Yasuoka Y."/>
            <person name="Dichmann D.S."/>
            <person name="Flajnik M.F."/>
            <person name="Houston D.W."/>
            <person name="Shendure J."/>
            <person name="DuPasquier L."/>
            <person name="Vize P.D."/>
            <person name="Zorn A.M."/>
            <person name="Ito M."/>
            <person name="Marcotte E.M."/>
            <person name="Wallingford J.B."/>
            <person name="Ito Y."/>
            <person name="Asashima M."/>
            <person name="Ueno N."/>
            <person name="Matsuda Y."/>
            <person name="Veenstra G.J."/>
            <person name="Fujiyama A."/>
            <person name="Harland R.M."/>
            <person name="Taira M."/>
            <person name="Rokhsar D.S."/>
        </authorList>
    </citation>
    <scope>NUCLEOTIDE SEQUENCE [LARGE SCALE GENOMIC DNA]</scope>
    <source>
        <strain evidence="3">J</strain>
    </source>
</reference>
<dbReference type="AlphaFoldDB" id="A0A974C8K8"/>
<evidence type="ECO:0000256" key="1">
    <source>
        <dbReference type="SAM" id="MobiDB-lite"/>
    </source>
</evidence>
<feature type="non-terminal residue" evidence="2">
    <location>
        <position position="1"/>
    </location>
</feature>
<accession>A0A974C8K8</accession>
<dbReference type="EMBL" id="CM004480">
    <property type="protein sequence ID" value="OCT67965.1"/>
    <property type="molecule type" value="Genomic_DNA"/>
</dbReference>
<sequence>ILLMKYKVYNNHPKSKPAKVTNVCSQTNGSQSGTMGRSSSKVNERRDSVLPDISGTSVKGKTIVDLSPDGERMTLSDTTFITNDVLSH</sequence>
<evidence type="ECO:0000313" key="2">
    <source>
        <dbReference type="EMBL" id="OCT67965.1"/>
    </source>
</evidence>
<dbReference type="Proteomes" id="UP000694892">
    <property type="component" value="Chromosome 8L"/>
</dbReference>
<name>A0A974C8K8_XENLA</name>
<organism evidence="2 3">
    <name type="scientific">Xenopus laevis</name>
    <name type="common">African clawed frog</name>
    <dbReference type="NCBI Taxonomy" id="8355"/>
    <lineage>
        <taxon>Eukaryota</taxon>
        <taxon>Metazoa</taxon>
        <taxon>Chordata</taxon>
        <taxon>Craniata</taxon>
        <taxon>Vertebrata</taxon>
        <taxon>Euteleostomi</taxon>
        <taxon>Amphibia</taxon>
        <taxon>Batrachia</taxon>
        <taxon>Anura</taxon>
        <taxon>Pipoidea</taxon>
        <taxon>Pipidae</taxon>
        <taxon>Xenopodinae</taxon>
        <taxon>Xenopus</taxon>
        <taxon>Xenopus</taxon>
    </lineage>
</organism>
<proteinExistence type="predicted"/>
<gene>
    <name evidence="2" type="ORF">XELAEV_180392632mg</name>
</gene>
<protein>
    <submittedName>
        <fullName evidence="2">Uncharacterized protein</fullName>
    </submittedName>
</protein>
<feature type="compositionally biased region" description="Polar residues" evidence="1">
    <location>
        <begin position="22"/>
        <end position="41"/>
    </location>
</feature>
<feature type="region of interest" description="Disordered" evidence="1">
    <location>
        <begin position="17"/>
        <end position="54"/>
    </location>
</feature>
<evidence type="ECO:0000313" key="3">
    <source>
        <dbReference type="Proteomes" id="UP000694892"/>
    </source>
</evidence>